<dbReference type="RefSeq" id="WP_390318406.1">
    <property type="nucleotide sequence ID" value="NZ_JBHSPB010000013.1"/>
</dbReference>
<accession>A0ABW0Z5F7</accession>
<feature type="transmembrane region" description="Helical" evidence="1">
    <location>
        <begin position="72"/>
        <end position="90"/>
    </location>
</feature>
<comment type="caution">
    <text evidence="2">The sequence shown here is derived from an EMBL/GenBank/DDBJ whole genome shotgun (WGS) entry which is preliminary data.</text>
</comment>
<dbReference type="EMBL" id="JBHSPB010000013">
    <property type="protein sequence ID" value="MFC5722734.1"/>
    <property type="molecule type" value="Genomic_DNA"/>
</dbReference>
<keyword evidence="3" id="KW-1185">Reference proteome</keyword>
<protein>
    <submittedName>
        <fullName evidence="2">Uncharacterized protein</fullName>
    </submittedName>
</protein>
<keyword evidence="1" id="KW-0812">Transmembrane</keyword>
<keyword evidence="1" id="KW-0472">Membrane</keyword>
<gene>
    <name evidence="2" type="ORF">ACFP1Z_21425</name>
</gene>
<evidence type="ECO:0000313" key="2">
    <source>
        <dbReference type="EMBL" id="MFC5722734.1"/>
    </source>
</evidence>
<proteinExistence type="predicted"/>
<keyword evidence="1" id="KW-1133">Transmembrane helix</keyword>
<sequence>METIPNSCGGAASQRDMQPAYVVLGRHLAITGLALLLPAFLLLAMTDVTKQISHDHCYYEGCTKPLMAALDWAWRMLYLAGAAALVAVCLPRRVARLRFCLACLQLLLLVSPFFIVAGV</sequence>
<evidence type="ECO:0000313" key="3">
    <source>
        <dbReference type="Proteomes" id="UP001596083"/>
    </source>
</evidence>
<feature type="transmembrane region" description="Helical" evidence="1">
    <location>
        <begin position="97"/>
        <end position="117"/>
    </location>
</feature>
<reference evidence="3" key="1">
    <citation type="journal article" date="2019" name="Int. J. Syst. Evol. Microbiol.">
        <title>The Global Catalogue of Microorganisms (GCM) 10K type strain sequencing project: providing services to taxonomists for standard genome sequencing and annotation.</title>
        <authorList>
            <consortium name="The Broad Institute Genomics Platform"/>
            <consortium name="The Broad Institute Genome Sequencing Center for Infectious Disease"/>
            <person name="Wu L."/>
            <person name="Ma J."/>
        </authorList>
    </citation>
    <scope>NUCLEOTIDE SEQUENCE [LARGE SCALE GENOMIC DNA]</scope>
    <source>
        <strain evidence="3">CGMCC 4.7304</strain>
    </source>
</reference>
<feature type="transmembrane region" description="Helical" evidence="1">
    <location>
        <begin position="21"/>
        <end position="45"/>
    </location>
</feature>
<organism evidence="2 3">
    <name type="scientific">Streptomyces gamaensis</name>
    <dbReference type="NCBI Taxonomy" id="1763542"/>
    <lineage>
        <taxon>Bacteria</taxon>
        <taxon>Bacillati</taxon>
        <taxon>Actinomycetota</taxon>
        <taxon>Actinomycetes</taxon>
        <taxon>Kitasatosporales</taxon>
        <taxon>Streptomycetaceae</taxon>
        <taxon>Streptomyces</taxon>
    </lineage>
</organism>
<name>A0ABW0Z5F7_9ACTN</name>
<evidence type="ECO:0000256" key="1">
    <source>
        <dbReference type="SAM" id="Phobius"/>
    </source>
</evidence>
<dbReference type="Proteomes" id="UP001596083">
    <property type="component" value="Unassembled WGS sequence"/>
</dbReference>